<organism evidence="2">
    <name type="scientific">mine drainage metagenome</name>
    <dbReference type="NCBI Taxonomy" id="410659"/>
    <lineage>
        <taxon>unclassified sequences</taxon>
        <taxon>metagenomes</taxon>
        <taxon>ecological metagenomes</taxon>
    </lineage>
</organism>
<comment type="caution">
    <text evidence="2">The sequence shown here is derived from an EMBL/GenBank/DDBJ whole genome shotgun (WGS) entry which is preliminary data.</text>
</comment>
<proteinExistence type="predicted"/>
<feature type="region of interest" description="Disordered" evidence="1">
    <location>
        <begin position="117"/>
        <end position="148"/>
    </location>
</feature>
<evidence type="ECO:0000313" key="2">
    <source>
        <dbReference type="EMBL" id="OIQ85736.1"/>
    </source>
</evidence>
<feature type="compositionally biased region" description="Low complexity" evidence="1">
    <location>
        <begin position="64"/>
        <end position="75"/>
    </location>
</feature>
<name>A0A1J5QQR6_9ZZZZ</name>
<dbReference type="EMBL" id="MLJW01000524">
    <property type="protein sequence ID" value="OIQ85736.1"/>
    <property type="molecule type" value="Genomic_DNA"/>
</dbReference>
<reference evidence="2" key="1">
    <citation type="submission" date="2016-10" db="EMBL/GenBank/DDBJ databases">
        <title>Sequence of Gallionella enrichment culture.</title>
        <authorList>
            <person name="Poehlein A."/>
            <person name="Muehling M."/>
            <person name="Daniel R."/>
        </authorList>
    </citation>
    <scope>NUCLEOTIDE SEQUENCE</scope>
</reference>
<feature type="compositionally biased region" description="Pro residues" evidence="1">
    <location>
        <begin position="1"/>
        <end position="20"/>
    </location>
</feature>
<dbReference type="AlphaFoldDB" id="A0A1J5QQR6"/>
<accession>A0A1J5QQR6</accession>
<gene>
    <name evidence="2" type="ORF">GALL_324070</name>
</gene>
<evidence type="ECO:0000256" key="1">
    <source>
        <dbReference type="SAM" id="MobiDB-lite"/>
    </source>
</evidence>
<protein>
    <submittedName>
        <fullName evidence="2">Uncharacterized protein</fullName>
    </submittedName>
</protein>
<feature type="region of interest" description="Disordered" evidence="1">
    <location>
        <begin position="1"/>
        <end position="101"/>
    </location>
</feature>
<sequence length="205" mass="21667">MGPPGPDPAAAPLPRSPHPCPRSTCRRPCEVLRSPSHHRQSASPEPPTRPSCIAMQNDPLGVSAPTTEVVTATRVATRRRPPAPSGVRPQPHSPSMRTATLRRTNGRISRVDHHQMNVPGRTVGSGRPFIPATHRTRGSAWRSQPRTQPSCLSIGRQFCPGSSAATVVGAGSVATGTDRSVMGYGAYSWLSDQVGPSSPPTLGLT</sequence>